<name>A0A1I7Y567_9BILA</name>
<evidence type="ECO:0000313" key="2">
    <source>
        <dbReference type="WBParaSite" id="L893_g12849.t1"/>
    </source>
</evidence>
<evidence type="ECO:0000313" key="1">
    <source>
        <dbReference type="Proteomes" id="UP000095287"/>
    </source>
</evidence>
<accession>A0A1I7Y567</accession>
<dbReference type="WBParaSite" id="L893_g12849.t1">
    <property type="protein sequence ID" value="L893_g12849.t1"/>
    <property type="gene ID" value="L893_g12849"/>
</dbReference>
<dbReference type="AlphaFoldDB" id="A0A1I7Y567"/>
<organism evidence="1 2">
    <name type="scientific">Steinernema glaseri</name>
    <dbReference type="NCBI Taxonomy" id="37863"/>
    <lineage>
        <taxon>Eukaryota</taxon>
        <taxon>Metazoa</taxon>
        <taxon>Ecdysozoa</taxon>
        <taxon>Nematoda</taxon>
        <taxon>Chromadorea</taxon>
        <taxon>Rhabditida</taxon>
        <taxon>Tylenchina</taxon>
        <taxon>Panagrolaimomorpha</taxon>
        <taxon>Strongyloidoidea</taxon>
        <taxon>Steinernematidae</taxon>
        <taxon>Steinernema</taxon>
    </lineage>
</organism>
<sequence>MIAPMFGTHTCANYKGMTNLNDLYDRLFREKSLFSGGHNPYRDGNPVPINHYAYLENPVVKMLKKCLGFQ</sequence>
<keyword evidence="1" id="KW-1185">Reference proteome</keyword>
<reference evidence="2" key="1">
    <citation type="submission" date="2016-11" db="UniProtKB">
        <authorList>
            <consortium name="WormBaseParasite"/>
        </authorList>
    </citation>
    <scope>IDENTIFICATION</scope>
</reference>
<protein>
    <submittedName>
        <fullName evidence="2">Hydrolase</fullName>
    </submittedName>
</protein>
<dbReference type="Proteomes" id="UP000095287">
    <property type="component" value="Unplaced"/>
</dbReference>
<proteinExistence type="predicted"/>